<evidence type="ECO:0000313" key="2">
    <source>
        <dbReference type="EMBL" id="MBQ0854874.1"/>
    </source>
</evidence>
<dbReference type="PRINTS" id="PR00111">
    <property type="entry name" value="ABHYDROLASE"/>
</dbReference>
<dbReference type="InterPro" id="IPR050471">
    <property type="entry name" value="AB_hydrolase"/>
</dbReference>
<sequence length="260" mass="27233">MTAYTDEGSGDPVLLCASLGTTAAMWAPQRTRLRTTHRVIAYDHRGHGEFPAPPGPYDLADLVHDAVTLLDDLGIESADVVGISLGGTVGLALAADHPGRVRSLVTVNAPAFADDPAFWRRRATAIREQGMTAATTGLLDRWYAPAVAQTPTALVQDTVDGVGLLDPEGYAACCEAIAGTDLRDRLAGVRCPVLAVHGLADAVVPAHHATTIATGVPGARRIALPDAGHLLSQEIPDRLHTLLTEHWTAATSAADRKATP</sequence>
<name>A0A940YDA1_9ACTN</name>
<dbReference type="PANTHER" id="PTHR43433:SF5">
    <property type="entry name" value="AB HYDROLASE-1 DOMAIN-CONTAINING PROTEIN"/>
    <property type="match status" value="1"/>
</dbReference>
<keyword evidence="3" id="KW-1185">Reference proteome</keyword>
<accession>A0A940YDA1</accession>
<feature type="domain" description="AB hydrolase-1" evidence="1">
    <location>
        <begin position="12"/>
        <end position="231"/>
    </location>
</feature>
<dbReference type="GO" id="GO:0016787">
    <property type="term" value="F:hydrolase activity"/>
    <property type="evidence" value="ECO:0007669"/>
    <property type="project" value="UniProtKB-KW"/>
</dbReference>
<gene>
    <name evidence="2" type="ORF">J8N05_42695</name>
</gene>
<dbReference type="EMBL" id="JAGPYQ010000002">
    <property type="protein sequence ID" value="MBQ0854874.1"/>
    <property type="molecule type" value="Genomic_DNA"/>
</dbReference>
<proteinExistence type="predicted"/>
<evidence type="ECO:0000313" key="3">
    <source>
        <dbReference type="Proteomes" id="UP000677413"/>
    </source>
</evidence>
<dbReference type="SUPFAM" id="SSF53474">
    <property type="entry name" value="alpha/beta-Hydrolases"/>
    <property type="match status" value="1"/>
</dbReference>
<dbReference type="Gene3D" id="3.40.50.1820">
    <property type="entry name" value="alpha/beta hydrolase"/>
    <property type="match status" value="1"/>
</dbReference>
<organism evidence="2 3">
    <name type="scientific">Streptomyces liliiviolaceus</name>
    <dbReference type="NCBI Taxonomy" id="2823109"/>
    <lineage>
        <taxon>Bacteria</taxon>
        <taxon>Bacillati</taxon>
        <taxon>Actinomycetota</taxon>
        <taxon>Actinomycetes</taxon>
        <taxon>Kitasatosporales</taxon>
        <taxon>Streptomycetaceae</taxon>
        <taxon>Streptomyces</taxon>
    </lineage>
</organism>
<reference evidence="2 3" key="1">
    <citation type="submission" date="2021-04" db="EMBL/GenBank/DDBJ databases">
        <authorList>
            <person name="Tang X."/>
            <person name="Zhou X."/>
            <person name="Chen X."/>
            <person name="Cernava T."/>
            <person name="Zhang C."/>
        </authorList>
    </citation>
    <scope>NUCLEOTIDE SEQUENCE [LARGE SCALE GENOMIC DNA]</scope>
    <source>
        <strain evidence="2 3">BH-SS-21</strain>
    </source>
</reference>
<dbReference type="AlphaFoldDB" id="A0A940YDA1"/>
<dbReference type="RefSeq" id="WP_210892849.1">
    <property type="nucleotide sequence ID" value="NZ_JAGPYQ010000002.1"/>
</dbReference>
<protein>
    <submittedName>
        <fullName evidence="2">Alpha/beta fold hydrolase</fullName>
    </submittedName>
</protein>
<dbReference type="InterPro" id="IPR000073">
    <property type="entry name" value="AB_hydrolase_1"/>
</dbReference>
<comment type="caution">
    <text evidence="2">The sequence shown here is derived from an EMBL/GenBank/DDBJ whole genome shotgun (WGS) entry which is preliminary data.</text>
</comment>
<keyword evidence="2" id="KW-0378">Hydrolase</keyword>
<evidence type="ECO:0000259" key="1">
    <source>
        <dbReference type="Pfam" id="PF00561"/>
    </source>
</evidence>
<dbReference type="InterPro" id="IPR029058">
    <property type="entry name" value="AB_hydrolase_fold"/>
</dbReference>
<dbReference type="PANTHER" id="PTHR43433">
    <property type="entry name" value="HYDROLASE, ALPHA/BETA FOLD FAMILY PROTEIN"/>
    <property type="match status" value="1"/>
</dbReference>
<dbReference type="Proteomes" id="UP000677413">
    <property type="component" value="Unassembled WGS sequence"/>
</dbReference>
<dbReference type="Pfam" id="PF00561">
    <property type="entry name" value="Abhydrolase_1"/>
    <property type="match status" value="1"/>
</dbReference>